<keyword evidence="4" id="KW-0235">DNA replication</keyword>
<dbReference type="PANTHER" id="PTHR11076:SF33">
    <property type="entry name" value="DNA POLYMERASE KAPPA"/>
    <property type="match status" value="1"/>
</dbReference>
<dbReference type="InterPro" id="IPR036775">
    <property type="entry name" value="DNA_pol_Y-fam_lit_finger_sf"/>
</dbReference>
<dbReference type="Pfam" id="PF00817">
    <property type="entry name" value="IMS"/>
    <property type="match status" value="1"/>
</dbReference>
<feature type="domain" description="UmuC" evidence="5">
    <location>
        <begin position="5"/>
        <end position="184"/>
    </location>
</feature>
<keyword evidence="4" id="KW-0548">Nucleotidyltransferase</keyword>
<dbReference type="CDD" id="cd03586">
    <property type="entry name" value="PolY_Pol_IV_kappa"/>
    <property type="match status" value="1"/>
</dbReference>
<dbReference type="InterPro" id="IPR043502">
    <property type="entry name" value="DNA/RNA_pol_sf"/>
</dbReference>
<protein>
    <recommendedName>
        <fullName evidence="4">DNA polymerase IV</fullName>
        <shortName evidence="4">Pol IV</shortName>
        <ecNumber evidence="4">2.7.7.7</ecNumber>
    </recommendedName>
</protein>
<feature type="site" description="Substrate discrimination" evidence="4">
    <location>
        <position position="14"/>
    </location>
</feature>
<sequence length="404" mass="45773">MKKTILHLDLDTFYVSVERIINTELKNRPLLVGGTSDRGVVAACSYETRGFGVHSGMPMKMAKELCPEAVVIRGNAGTYSKYSDVVTEIIKEHVPIFEKSSIDEFYADLSGMDRFFGSYKYASQMRQKIIKETGLPISFGLSVNKVVSKVATNEAKPNNQLKIDLGLEKPFLAPLSIKKIPMVGDKTYQTLRNLGIRQVKTVQEMPMDIMHRVLGVNGKVIWKRANGMDNTPVIPFCDRKSISTERTFDRDTIDVIKLKGILIAMTENLAYQLRRGDKLTACIAVKIRYSDFNTYSKQLRIPYTSADHILIPKILELFNTLYSKRMLVRLVGIRFSHLVSGNYQINLFEDTEEALNLYQAMDYVRKRFGDRSICRASAMGAKTIGRMHNPFNGQPPVVLAHRKQ</sequence>
<dbReference type="PANTHER" id="PTHR11076">
    <property type="entry name" value="DNA REPAIR POLYMERASE UMUC / TRANSFERASE FAMILY MEMBER"/>
    <property type="match status" value="1"/>
</dbReference>
<evidence type="ECO:0000256" key="2">
    <source>
        <dbReference type="ARBA" id="ARBA00022457"/>
    </source>
</evidence>
<gene>
    <name evidence="4" type="primary">dinB</name>
    <name evidence="6" type="ORF">DKG77_01065</name>
</gene>
<evidence type="ECO:0000256" key="3">
    <source>
        <dbReference type="ARBA" id="ARBA00022932"/>
    </source>
</evidence>
<dbReference type="RefSeq" id="WP_109659366.1">
    <property type="nucleotide sequence ID" value="NZ_QGEG01000001.1"/>
</dbReference>
<feature type="binding site" evidence="4">
    <location>
        <position position="9"/>
    </location>
    <ligand>
        <name>Mg(2+)</name>
        <dbReference type="ChEBI" id="CHEBI:18420"/>
    </ligand>
</feature>
<dbReference type="HAMAP" id="MF_01113">
    <property type="entry name" value="DNApol_IV"/>
    <property type="match status" value="1"/>
</dbReference>
<comment type="similarity">
    <text evidence="1 4">Belongs to the DNA polymerase type-Y family.</text>
</comment>
<dbReference type="Proteomes" id="UP000245762">
    <property type="component" value="Unassembled WGS sequence"/>
</dbReference>
<dbReference type="InterPro" id="IPR022880">
    <property type="entry name" value="DNApol_IV"/>
</dbReference>
<dbReference type="InterPro" id="IPR001126">
    <property type="entry name" value="UmuC"/>
</dbReference>
<dbReference type="GO" id="GO:0003887">
    <property type="term" value="F:DNA-directed DNA polymerase activity"/>
    <property type="evidence" value="ECO:0007669"/>
    <property type="project" value="UniProtKB-UniRule"/>
</dbReference>
<dbReference type="GO" id="GO:0003684">
    <property type="term" value="F:damaged DNA binding"/>
    <property type="evidence" value="ECO:0007669"/>
    <property type="project" value="InterPro"/>
</dbReference>
<keyword evidence="4" id="KW-0479">Metal-binding</keyword>
<dbReference type="PROSITE" id="PS50173">
    <property type="entry name" value="UMUC"/>
    <property type="match status" value="1"/>
</dbReference>
<comment type="caution">
    <text evidence="6">The sequence shown here is derived from an EMBL/GenBank/DDBJ whole genome shotgun (WGS) entry which is preliminary data.</text>
</comment>
<organism evidence="6 7">
    <name type="scientific">Flagellimonas aquimarina</name>
    <dbReference type="NCBI Taxonomy" id="2201895"/>
    <lineage>
        <taxon>Bacteria</taxon>
        <taxon>Pseudomonadati</taxon>
        <taxon>Bacteroidota</taxon>
        <taxon>Flavobacteriia</taxon>
        <taxon>Flavobacteriales</taxon>
        <taxon>Flavobacteriaceae</taxon>
        <taxon>Flagellimonas</taxon>
    </lineage>
</organism>
<dbReference type="InterPro" id="IPR043128">
    <property type="entry name" value="Rev_trsase/Diguanyl_cyclase"/>
</dbReference>
<dbReference type="GO" id="GO:0009432">
    <property type="term" value="P:SOS response"/>
    <property type="evidence" value="ECO:0007669"/>
    <property type="project" value="TreeGrafter"/>
</dbReference>
<comment type="function">
    <text evidence="4">Poorly processive, error-prone DNA polymerase involved in untargeted mutagenesis. Copies undamaged DNA at stalled replication forks, which arise in vivo from mismatched or misaligned primer ends. These misaligned primers can be extended by PolIV. Exhibits no 3'-5' exonuclease (proofreading) activity. May be involved in translesional synthesis, in conjunction with the beta clamp from PolIII.</text>
</comment>
<dbReference type="NCBIfam" id="NF002677">
    <property type="entry name" value="PRK02406.1"/>
    <property type="match status" value="1"/>
</dbReference>
<dbReference type="AlphaFoldDB" id="A0A316L253"/>
<dbReference type="InterPro" id="IPR017961">
    <property type="entry name" value="DNA_pol_Y-fam_little_finger"/>
</dbReference>
<dbReference type="Gene3D" id="3.30.70.270">
    <property type="match status" value="1"/>
</dbReference>
<dbReference type="GO" id="GO:0000287">
    <property type="term" value="F:magnesium ion binding"/>
    <property type="evidence" value="ECO:0007669"/>
    <property type="project" value="UniProtKB-UniRule"/>
</dbReference>
<dbReference type="EMBL" id="QGEG01000001">
    <property type="protein sequence ID" value="PWL39458.1"/>
    <property type="molecule type" value="Genomic_DNA"/>
</dbReference>
<evidence type="ECO:0000256" key="1">
    <source>
        <dbReference type="ARBA" id="ARBA00010945"/>
    </source>
</evidence>
<name>A0A316L253_9FLAO</name>
<reference evidence="6 7" key="1">
    <citation type="submission" date="2018-05" db="EMBL/GenBank/DDBJ databases">
        <title>Complete genome sequence of Flagellimonas aquimarina ECD12 isolated from seaweed Ecklonia cava.</title>
        <authorList>
            <person name="Choi S."/>
            <person name="Seong C."/>
        </authorList>
    </citation>
    <scope>NUCLEOTIDE SEQUENCE [LARGE SCALE GENOMIC DNA]</scope>
    <source>
        <strain evidence="6 7">ECD12</strain>
    </source>
</reference>
<dbReference type="SUPFAM" id="SSF100879">
    <property type="entry name" value="Lesion bypass DNA polymerase (Y-family), little finger domain"/>
    <property type="match status" value="1"/>
</dbReference>
<comment type="catalytic activity">
    <reaction evidence="4">
        <text>DNA(n) + a 2'-deoxyribonucleoside 5'-triphosphate = DNA(n+1) + diphosphate</text>
        <dbReference type="Rhea" id="RHEA:22508"/>
        <dbReference type="Rhea" id="RHEA-COMP:17339"/>
        <dbReference type="Rhea" id="RHEA-COMP:17340"/>
        <dbReference type="ChEBI" id="CHEBI:33019"/>
        <dbReference type="ChEBI" id="CHEBI:61560"/>
        <dbReference type="ChEBI" id="CHEBI:173112"/>
        <dbReference type="EC" id="2.7.7.7"/>
    </reaction>
</comment>
<proteinExistence type="inferred from homology"/>
<dbReference type="Pfam" id="PF11799">
    <property type="entry name" value="IMS_C"/>
    <property type="match status" value="1"/>
</dbReference>
<accession>A0A316L253</accession>
<dbReference type="OrthoDB" id="9808813at2"/>
<keyword evidence="4" id="KW-0238">DNA-binding</keyword>
<dbReference type="Gene3D" id="3.40.1170.60">
    <property type="match status" value="1"/>
</dbReference>
<evidence type="ECO:0000313" key="7">
    <source>
        <dbReference type="Proteomes" id="UP000245762"/>
    </source>
</evidence>
<dbReference type="GO" id="GO:0006261">
    <property type="term" value="P:DNA-templated DNA replication"/>
    <property type="evidence" value="ECO:0007669"/>
    <property type="project" value="UniProtKB-UniRule"/>
</dbReference>
<dbReference type="GO" id="GO:0006281">
    <property type="term" value="P:DNA repair"/>
    <property type="evidence" value="ECO:0007669"/>
    <property type="project" value="UniProtKB-UniRule"/>
</dbReference>
<feature type="binding site" evidence="4">
    <location>
        <position position="103"/>
    </location>
    <ligand>
        <name>Mg(2+)</name>
        <dbReference type="ChEBI" id="CHEBI:18420"/>
    </ligand>
</feature>
<dbReference type="Gene3D" id="1.10.150.20">
    <property type="entry name" value="5' to 3' exonuclease, C-terminal subdomain"/>
    <property type="match status" value="1"/>
</dbReference>
<dbReference type="Gene3D" id="3.30.1490.100">
    <property type="entry name" value="DNA polymerase, Y-family, little finger domain"/>
    <property type="match status" value="1"/>
</dbReference>
<keyword evidence="4" id="KW-0227">DNA damage</keyword>
<dbReference type="GO" id="GO:0005829">
    <property type="term" value="C:cytosol"/>
    <property type="evidence" value="ECO:0007669"/>
    <property type="project" value="TreeGrafter"/>
</dbReference>
<dbReference type="SUPFAM" id="SSF56672">
    <property type="entry name" value="DNA/RNA polymerases"/>
    <property type="match status" value="1"/>
</dbReference>
<keyword evidence="4" id="KW-0963">Cytoplasm</keyword>
<feature type="active site" evidence="4">
    <location>
        <position position="104"/>
    </location>
</feature>
<comment type="subcellular location">
    <subcellularLocation>
        <location evidence="4">Cytoplasm</location>
    </subcellularLocation>
</comment>
<keyword evidence="4" id="KW-0808">Transferase</keyword>
<evidence type="ECO:0000259" key="5">
    <source>
        <dbReference type="PROSITE" id="PS50173"/>
    </source>
</evidence>
<keyword evidence="4" id="KW-0460">Magnesium</keyword>
<dbReference type="InterPro" id="IPR050116">
    <property type="entry name" value="DNA_polymerase-Y"/>
</dbReference>
<keyword evidence="3 4" id="KW-0239">DNA-directed DNA polymerase</keyword>
<evidence type="ECO:0000313" key="6">
    <source>
        <dbReference type="EMBL" id="PWL39458.1"/>
    </source>
</evidence>
<keyword evidence="2 4" id="KW-0515">Mutator protein</keyword>
<dbReference type="GO" id="GO:0042276">
    <property type="term" value="P:error-prone translesion synthesis"/>
    <property type="evidence" value="ECO:0007669"/>
    <property type="project" value="TreeGrafter"/>
</dbReference>
<comment type="cofactor">
    <cofactor evidence="4">
        <name>Mg(2+)</name>
        <dbReference type="ChEBI" id="CHEBI:18420"/>
    </cofactor>
    <text evidence="4">Binds 2 magnesium ions per subunit.</text>
</comment>
<keyword evidence="4" id="KW-0234">DNA repair</keyword>
<keyword evidence="7" id="KW-1185">Reference proteome</keyword>
<dbReference type="EC" id="2.7.7.7" evidence="4"/>
<comment type="subunit">
    <text evidence="4">Monomer.</text>
</comment>
<evidence type="ECO:0000256" key="4">
    <source>
        <dbReference type="HAMAP-Rule" id="MF_01113"/>
    </source>
</evidence>